<evidence type="ECO:0000313" key="2">
    <source>
        <dbReference type="EMBL" id="MXQ83790.1"/>
    </source>
</evidence>
<proteinExistence type="predicted"/>
<gene>
    <name evidence="2" type="ORF">E5288_WYG002531</name>
</gene>
<organism evidence="2 3">
    <name type="scientific">Bos mutus</name>
    <name type="common">wild yak</name>
    <dbReference type="NCBI Taxonomy" id="72004"/>
    <lineage>
        <taxon>Eukaryota</taxon>
        <taxon>Metazoa</taxon>
        <taxon>Chordata</taxon>
        <taxon>Craniata</taxon>
        <taxon>Vertebrata</taxon>
        <taxon>Euteleostomi</taxon>
        <taxon>Mammalia</taxon>
        <taxon>Eutheria</taxon>
        <taxon>Laurasiatheria</taxon>
        <taxon>Artiodactyla</taxon>
        <taxon>Ruminantia</taxon>
        <taxon>Pecora</taxon>
        <taxon>Bovidae</taxon>
        <taxon>Bovinae</taxon>
        <taxon>Bos</taxon>
    </lineage>
</organism>
<keyword evidence="3" id="KW-1185">Reference proteome</keyword>
<dbReference type="Proteomes" id="UP000322234">
    <property type="component" value="Unassembled WGS sequence"/>
</dbReference>
<sequence length="276" mass="30418">MLRRRDERHGLAYRRLRWTRLQPERRRDRRAQTRGLGPPLLAAGPRSAFSAHSGPPLGRFRFRFLAESVEENESGSVQSLRGSRRGEGRTVRGGQPGAGEPEPQPAPGEAGLEDLGEPRTNVPRIRQPEVEMAVGPGLPCTAGSDEAGQQRNKKMDSLLLKPRMAATSHGLTLVEEKKVGGGPKCAAPRAPGYLFYVLIVPSKPCNSDNSSLLLVPVCSLLKENNIKIPEDQLHTTTQLPRSMKSAFSEKPDTQFPPPDPHLRTQMAWPTYFAPEL</sequence>
<reference evidence="2" key="1">
    <citation type="submission" date="2019-10" db="EMBL/GenBank/DDBJ databases">
        <title>The sequence and de novo assembly of the wild yak genome.</title>
        <authorList>
            <person name="Liu Y."/>
        </authorList>
    </citation>
    <scope>NUCLEOTIDE SEQUENCE [LARGE SCALE GENOMIC DNA]</scope>
    <source>
        <strain evidence="2">WY2019</strain>
    </source>
</reference>
<comment type="caution">
    <text evidence="2">The sequence shown here is derived from an EMBL/GenBank/DDBJ whole genome shotgun (WGS) entry which is preliminary data.</text>
</comment>
<accession>A0A6B0R2I9</accession>
<dbReference type="AlphaFoldDB" id="A0A6B0R2I9"/>
<evidence type="ECO:0000256" key="1">
    <source>
        <dbReference type="SAM" id="MobiDB-lite"/>
    </source>
</evidence>
<evidence type="ECO:0000313" key="3">
    <source>
        <dbReference type="Proteomes" id="UP000322234"/>
    </source>
</evidence>
<feature type="region of interest" description="Disordered" evidence="1">
    <location>
        <begin position="69"/>
        <end position="120"/>
    </location>
</feature>
<feature type="region of interest" description="Disordered" evidence="1">
    <location>
        <begin position="21"/>
        <end position="57"/>
    </location>
</feature>
<name>A0A6B0R2I9_9CETA</name>
<protein>
    <submittedName>
        <fullName evidence="2">Uncharacterized protein</fullName>
    </submittedName>
</protein>
<dbReference type="EMBL" id="VBQZ03000018">
    <property type="protein sequence ID" value="MXQ83790.1"/>
    <property type="molecule type" value="Genomic_DNA"/>
</dbReference>